<gene>
    <name evidence="1" type="primary">ngp2</name>
    <name evidence="1" type="ORF">M951_chr1123</name>
</gene>
<evidence type="ECO:0000313" key="1">
    <source>
        <dbReference type="EMBL" id="AIB09604.1"/>
    </source>
</evidence>
<dbReference type="InterPro" id="IPR027417">
    <property type="entry name" value="P-loop_NTPase"/>
</dbReference>
<name>A0A060DGE6_9EUKA</name>
<evidence type="ECO:0000313" key="2">
    <source>
        <dbReference type="Proteomes" id="UP000243670"/>
    </source>
</evidence>
<reference evidence="1 2" key="1">
    <citation type="journal article" date="2014" name="BMC Genomics">
        <title>Nucleomorph and plastid genome sequences of the chlorarachniophyte Lotharella oceanica: convergent reductive evolution and frequent recombination in nucleomorph-bearing algae.</title>
        <authorList>
            <person name="Tanifuji G."/>
            <person name="Onodera N.T."/>
            <person name="Brown M.W."/>
            <person name="Curtis B.A."/>
            <person name="Roger A.J."/>
            <person name="Ka-Shu Wong G."/>
            <person name="Melkonian M."/>
            <person name="Archibald J.M."/>
        </authorList>
    </citation>
    <scope>NUCLEOTIDE SEQUENCE [LARGE SCALE GENOMIC DNA]</scope>
    <source>
        <strain evidence="1 2">CCMP622</strain>
    </source>
</reference>
<protein>
    <submittedName>
        <fullName evidence="1">Nucleolar GTP-binding protein 2</fullName>
    </submittedName>
</protein>
<dbReference type="EMBL" id="CP006627">
    <property type="protein sequence ID" value="AIB09604.1"/>
    <property type="molecule type" value="Genomic_DNA"/>
</dbReference>
<sequence length="227" mass="27189">MENIYSNNLFIEILDARNPCKDKIAIYKKFYLQKHKLLIILSNSNLVPKWVIKFWMRYFSKYFPVLSISNIKNQTYGIKTVVILIKNFFAKSDKNMIKKIYISGCEKSIALSFINNLKIKKKKTVQGNLQKNLYSFTKHIYIIDISSKNYKCDNQLSIVSLLKNTNKHSTFINNLISNYCFIKHNFLDIRLKYKFLINNNKNYILRRYLNNLVLKNRIPYYTLPFRY</sequence>
<accession>A0A060DGE6</accession>
<organism evidence="1 2">
    <name type="scientific">Lotharella oceanica</name>
    <dbReference type="NCBI Taxonomy" id="641309"/>
    <lineage>
        <taxon>Eukaryota</taxon>
        <taxon>Sar</taxon>
        <taxon>Rhizaria</taxon>
        <taxon>Cercozoa</taxon>
        <taxon>Chlorarachniophyceae</taxon>
        <taxon>Lotharella</taxon>
    </lineage>
</organism>
<proteinExistence type="predicted"/>
<dbReference type="Gene3D" id="3.40.50.300">
    <property type="entry name" value="P-loop containing nucleotide triphosphate hydrolases"/>
    <property type="match status" value="1"/>
</dbReference>
<keyword evidence="1" id="KW-0542">Nucleomorph</keyword>
<dbReference type="AlphaFoldDB" id="A0A060DGE6"/>
<geneLocation type="nucleomorph" evidence="1"/>
<dbReference type="Proteomes" id="UP000243670">
    <property type="component" value="Nucleomorph 1"/>
</dbReference>